<name>A0A4Q7KV99_9PSEU</name>
<feature type="region of interest" description="Disordered" evidence="1">
    <location>
        <begin position="103"/>
        <end position="122"/>
    </location>
</feature>
<accession>A0A4Q7KV99</accession>
<gene>
    <name evidence="2" type="ORF">EV193_103256</name>
</gene>
<keyword evidence="3" id="KW-1185">Reference proteome</keyword>
<organism evidence="2 3">
    <name type="scientific">Herbihabitans rhizosphaerae</name>
    <dbReference type="NCBI Taxonomy" id="1872711"/>
    <lineage>
        <taxon>Bacteria</taxon>
        <taxon>Bacillati</taxon>
        <taxon>Actinomycetota</taxon>
        <taxon>Actinomycetes</taxon>
        <taxon>Pseudonocardiales</taxon>
        <taxon>Pseudonocardiaceae</taxon>
        <taxon>Herbihabitans</taxon>
    </lineage>
</organism>
<evidence type="ECO:0000313" key="2">
    <source>
        <dbReference type="EMBL" id="RZS40938.1"/>
    </source>
</evidence>
<dbReference type="Proteomes" id="UP000294257">
    <property type="component" value="Unassembled WGS sequence"/>
</dbReference>
<evidence type="ECO:0000256" key="1">
    <source>
        <dbReference type="SAM" id="MobiDB-lite"/>
    </source>
</evidence>
<sequence length="122" mass="13644">MKPVSRAGSTGRHRTVDREHNEVLPDTELESYLAALAPEGDPESTGAGRRFGGSEVYQLRLALMANEQLREIAARQQTSPQALAQEWVTQRLEWEARQLDQQRVPAAPRGLDETNRIPRVTG</sequence>
<dbReference type="AlphaFoldDB" id="A0A4Q7KV99"/>
<dbReference type="EMBL" id="SGWQ01000003">
    <property type="protein sequence ID" value="RZS40938.1"/>
    <property type="molecule type" value="Genomic_DNA"/>
</dbReference>
<proteinExistence type="predicted"/>
<reference evidence="2 3" key="1">
    <citation type="submission" date="2019-02" db="EMBL/GenBank/DDBJ databases">
        <title>Genomic Encyclopedia of Type Strains, Phase IV (KMG-IV): sequencing the most valuable type-strain genomes for metagenomic binning, comparative biology and taxonomic classification.</title>
        <authorList>
            <person name="Goeker M."/>
        </authorList>
    </citation>
    <scope>NUCLEOTIDE SEQUENCE [LARGE SCALE GENOMIC DNA]</scope>
    <source>
        <strain evidence="2 3">DSM 101727</strain>
    </source>
</reference>
<feature type="region of interest" description="Disordered" evidence="1">
    <location>
        <begin position="1"/>
        <end position="25"/>
    </location>
</feature>
<evidence type="ECO:0000313" key="3">
    <source>
        <dbReference type="Proteomes" id="UP000294257"/>
    </source>
</evidence>
<protein>
    <submittedName>
        <fullName evidence="2">Uncharacterized protein</fullName>
    </submittedName>
</protein>
<comment type="caution">
    <text evidence="2">The sequence shown here is derived from an EMBL/GenBank/DDBJ whole genome shotgun (WGS) entry which is preliminary data.</text>
</comment>
<feature type="compositionally biased region" description="Basic and acidic residues" evidence="1">
    <location>
        <begin position="14"/>
        <end position="23"/>
    </location>
</feature>